<dbReference type="EC" id="2.3.1.-" evidence="2"/>
<dbReference type="PROSITE" id="PS51186">
    <property type="entry name" value="GNAT"/>
    <property type="match status" value="1"/>
</dbReference>
<keyword evidence="2" id="KW-0808">Transferase</keyword>
<dbReference type="GO" id="GO:0016746">
    <property type="term" value="F:acyltransferase activity"/>
    <property type="evidence" value="ECO:0007669"/>
    <property type="project" value="UniProtKB-KW"/>
</dbReference>
<keyword evidence="3" id="KW-1185">Reference proteome</keyword>
<sequence>MDTPVPPGTSAPVVTVEPVGDEARALIERLGQFERHDMSEFRGAVPDEEGVFPFPRLPLFFDDPDREVLLIRTDGAVAGFALTRPLSDGSTSIGSFFVLRGLRRGGVGIRAALALLRLRPGRWSIAFQEDNPGAARFWRRVADAAAGDHWREERREVPGRPELPPDTWILLATEDD</sequence>
<dbReference type="InterPro" id="IPR000182">
    <property type="entry name" value="GNAT_dom"/>
</dbReference>
<accession>A0ABT4TT88</accession>
<protein>
    <submittedName>
        <fullName evidence="2">GNAT family N-acetyltransferase</fullName>
        <ecNumber evidence="2">2.3.1.-</ecNumber>
    </submittedName>
</protein>
<feature type="domain" description="N-acetyltransferase" evidence="1">
    <location>
        <begin position="28"/>
        <end position="174"/>
    </location>
</feature>
<dbReference type="SUPFAM" id="SSF55729">
    <property type="entry name" value="Acyl-CoA N-acyltransferases (Nat)"/>
    <property type="match status" value="1"/>
</dbReference>
<comment type="caution">
    <text evidence="2">The sequence shown here is derived from an EMBL/GenBank/DDBJ whole genome shotgun (WGS) entry which is preliminary data.</text>
</comment>
<dbReference type="RefSeq" id="WP_270680522.1">
    <property type="nucleotide sequence ID" value="NZ_JAQFWP010000066.1"/>
</dbReference>
<evidence type="ECO:0000259" key="1">
    <source>
        <dbReference type="PROSITE" id="PS51186"/>
    </source>
</evidence>
<proteinExistence type="predicted"/>
<evidence type="ECO:0000313" key="3">
    <source>
        <dbReference type="Proteomes" id="UP001165685"/>
    </source>
</evidence>
<dbReference type="EMBL" id="JAQFWP010000066">
    <property type="protein sequence ID" value="MDA2807903.1"/>
    <property type="molecule type" value="Genomic_DNA"/>
</dbReference>
<reference evidence="2" key="1">
    <citation type="submission" date="2023-01" db="EMBL/GenBank/DDBJ databases">
        <title>Draft genome sequence of Nocardiopsis sp. LSu2-4 isolated from halophytes.</title>
        <authorList>
            <person name="Duangmal K."/>
            <person name="Chantavorakit T."/>
        </authorList>
    </citation>
    <scope>NUCLEOTIDE SEQUENCE</scope>
    <source>
        <strain evidence="2">LSu2-4</strain>
    </source>
</reference>
<organism evidence="2 3">
    <name type="scientific">Nocardiopsis suaedae</name>
    <dbReference type="NCBI Taxonomy" id="3018444"/>
    <lineage>
        <taxon>Bacteria</taxon>
        <taxon>Bacillati</taxon>
        <taxon>Actinomycetota</taxon>
        <taxon>Actinomycetes</taxon>
        <taxon>Streptosporangiales</taxon>
        <taxon>Nocardiopsidaceae</taxon>
        <taxon>Nocardiopsis</taxon>
    </lineage>
</organism>
<evidence type="ECO:0000313" key="2">
    <source>
        <dbReference type="EMBL" id="MDA2807903.1"/>
    </source>
</evidence>
<keyword evidence="2" id="KW-0012">Acyltransferase</keyword>
<dbReference type="Proteomes" id="UP001165685">
    <property type="component" value="Unassembled WGS sequence"/>
</dbReference>
<dbReference type="InterPro" id="IPR016181">
    <property type="entry name" value="Acyl_CoA_acyltransferase"/>
</dbReference>
<gene>
    <name evidence="2" type="ORF">O4U47_25555</name>
</gene>
<name>A0ABT4TT88_9ACTN</name>
<dbReference type="Gene3D" id="3.40.630.30">
    <property type="match status" value="1"/>
</dbReference>
<dbReference type="Pfam" id="PF00583">
    <property type="entry name" value="Acetyltransf_1"/>
    <property type="match status" value="1"/>
</dbReference>